<feature type="signal peptide" evidence="1">
    <location>
        <begin position="1"/>
        <end position="18"/>
    </location>
</feature>
<evidence type="ECO:0000313" key="2">
    <source>
        <dbReference type="EMBL" id="TYG50292.1"/>
    </source>
</evidence>
<evidence type="ECO:0000256" key="1">
    <source>
        <dbReference type="SAM" id="SignalP"/>
    </source>
</evidence>
<keyword evidence="1" id="KW-0732">Signal</keyword>
<evidence type="ECO:0000313" key="3">
    <source>
        <dbReference type="Proteomes" id="UP000323506"/>
    </source>
</evidence>
<dbReference type="PROSITE" id="PS51257">
    <property type="entry name" value="PROKAR_LIPOPROTEIN"/>
    <property type="match status" value="1"/>
</dbReference>
<keyword evidence="3" id="KW-1185">Reference proteome</keyword>
<dbReference type="EMBL" id="CM017710">
    <property type="protein sequence ID" value="TYG50292.1"/>
    <property type="molecule type" value="Genomic_DNA"/>
</dbReference>
<organism evidence="2 3">
    <name type="scientific">Gossypium darwinii</name>
    <name type="common">Darwin's cotton</name>
    <name type="synonym">Gossypium barbadense var. darwinii</name>
    <dbReference type="NCBI Taxonomy" id="34276"/>
    <lineage>
        <taxon>Eukaryota</taxon>
        <taxon>Viridiplantae</taxon>
        <taxon>Streptophyta</taxon>
        <taxon>Embryophyta</taxon>
        <taxon>Tracheophyta</taxon>
        <taxon>Spermatophyta</taxon>
        <taxon>Magnoliopsida</taxon>
        <taxon>eudicotyledons</taxon>
        <taxon>Gunneridae</taxon>
        <taxon>Pentapetalae</taxon>
        <taxon>rosids</taxon>
        <taxon>malvids</taxon>
        <taxon>Malvales</taxon>
        <taxon>Malvaceae</taxon>
        <taxon>Malvoideae</taxon>
        <taxon>Gossypium</taxon>
    </lineage>
</organism>
<sequence>MEFTKNILLVYLIIGCFCEIISKNGVVEAFHKVHPHLQSKTELTVKQLHRTAYHFQPPMNWINGNIRAMITFLEHPFHLIPS</sequence>
<protein>
    <submittedName>
        <fullName evidence="2">Uncharacterized protein</fullName>
    </submittedName>
</protein>
<reference evidence="2 3" key="1">
    <citation type="submission" date="2019-06" db="EMBL/GenBank/DDBJ databases">
        <title>WGS assembly of Gossypium darwinii.</title>
        <authorList>
            <person name="Chen Z.J."/>
            <person name="Sreedasyam A."/>
            <person name="Ando A."/>
            <person name="Song Q."/>
            <person name="De L."/>
            <person name="Hulse-Kemp A."/>
            <person name="Ding M."/>
            <person name="Ye W."/>
            <person name="Kirkbride R."/>
            <person name="Jenkins J."/>
            <person name="Plott C."/>
            <person name="Lovell J."/>
            <person name="Lin Y.-M."/>
            <person name="Vaughn R."/>
            <person name="Liu B."/>
            <person name="Li W."/>
            <person name="Simpson S."/>
            <person name="Scheffler B."/>
            <person name="Saski C."/>
            <person name="Grover C."/>
            <person name="Hu G."/>
            <person name="Conover J."/>
            <person name="Carlson J."/>
            <person name="Shu S."/>
            <person name="Boston L."/>
            <person name="Williams M."/>
            <person name="Peterson D."/>
            <person name="Mcgee K."/>
            <person name="Jones D."/>
            <person name="Wendel J."/>
            <person name="Stelly D."/>
            <person name="Grimwood J."/>
            <person name="Schmutz J."/>
        </authorList>
    </citation>
    <scope>NUCLEOTIDE SEQUENCE [LARGE SCALE GENOMIC DNA]</scope>
    <source>
        <strain evidence="2">1808015.09</strain>
    </source>
</reference>
<accession>A0A5D2B3W5</accession>
<name>A0A5D2B3W5_GOSDA</name>
<dbReference type="Proteomes" id="UP000323506">
    <property type="component" value="Chromosome D10"/>
</dbReference>
<proteinExistence type="predicted"/>
<gene>
    <name evidence="2" type="ORF">ES288_D10G163200v1</name>
</gene>
<dbReference type="AlphaFoldDB" id="A0A5D2B3W5"/>
<feature type="chain" id="PRO_5022942939" evidence="1">
    <location>
        <begin position="19"/>
        <end position="82"/>
    </location>
</feature>